<gene>
    <name evidence="1" type="ORF">LAZ67_12001438</name>
</gene>
<name>A0ABY6L141_9ARAC</name>
<sequence length="115" mass="12758">MLADIPKANASAPLAMADQHWQCLASIFAISSFEKSANIIFCVKLKKSFTETLALMNEANEDENCHERKFISDGRKSIADDSRSGRPLTSTTDRNIGQLRDIIVADRKITIDNIS</sequence>
<proteinExistence type="predicted"/>
<organism evidence="1 2">
    <name type="scientific">Cordylochernes scorpioides</name>
    <dbReference type="NCBI Taxonomy" id="51811"/>
    <lineage>
        <taxon>Eukaryota</taxon>
        <taxon>Metazoa</taxon>
        <taxon>Ecdysozoa</taxon>
        <taxon>Arthropoda</taxon>
        <taxon>Chelicerata</taxon>
        <taxon>Arachnida</taxon>
        <taxon>Pseudoscorpiones</taxon>
        <taxon>Cheliferoidea</taxon>
        <taxon>Chernetidae</taxon>
        <taxon>Cordylochernes</taxon>
    </lineage>
</organism>
<keyword evidence="2" id="KW-1185">Reference proteome</keyword>
<reference evidence="1 2" key="1">
    <citation type="submission" date="2022-01" db="EMBL/GenBank/DDBJ databases">
        <title>A chromosomal length assembly of Cordylochernes scorpioides.</title>
        <authorList>
            <person name="Zeh D."/>
            <person name="Zeh J."/>
        </authorList>
    </citation>
    <scope>NUCLEOTIDE SEQUENCE [LARGE SCALE GENOMIC DNA]</scope>
    <source>
        <strain evidence="1">IN4F17</strain>
        <tissue evidence="1">Whole Body</tissue>
    </source>
</reference>
<dbReference type="EMBL" id="CP092874">
    <property type="protein sequence ID" value="UYV74862.1"/>
    <property type="molecule type" value="Genomic_DNA"/>
</dbReference>
<evidence type="ECO:0000313" key="1">
    <source>
        <dbReference type="EMBL" id="UYV74862.1"/>
    </source>
</evidence>
<dbReference type="Proteomes" id="UP001235939">
    <property type="component" value="Chromosome 12"/>
</dbReference>
<accession>A0ABY6L141</accession>
<evidence type="ECO:0000313" key="2">
    <source>
        <dbReference type="Proteomes" id="UP001235939"/>
    </source>
</evidence>
<protein>
    <submittedName>
        <fullName evidence="1">Uncharacterized protein</fullName>
    </submittedName>
</protein>